<dbReference type="Gene3D" id="3.90.780.10">
    <property type="entry name" value="5'-Nucleotidase, C-terminal domain"/>
    <property type="match status" value="1"/>
</dbReference>
<organism evidence="3 4">
    <name type="scientific">Kouleothrix aurantiaca</name>
    <dbReference type="NCBI Taxonomy" id="186479"/>
    <lineage>
        <taxon>Bacteria</taxon>
        <taxon>Bacillati</taxon>
        <taxon>Chloroflexota</taxon>
        <taxon>Chloroflexia</taxon>
        <taxon>Chloroflexales</taxon>
        <taxon>Roseiflexineae</taxon>
        <taxon>Roseiflexaceae</taxon>
        <taxon>Kouleothrix</taxon>
    </lineage>
</organism>
<feature type="transmembrane region" description="Helical" evidence="2">
    <location>
        <begin position="96"/>
        <end position="113"/>
    </location>
</feature>
<gene>
    <name evidence="3" type="ORF">SE17_26405</name>
</gene>
<dbReference type="AlphaFoldDB" id="A0A0P9FCN2"/>
<sequence>QLLRDAASPAAGYAPLDPAASYSVATSDFQGKVAGGYKDIFAPAPVRDTGIADLRDVVRDYIKNHSPVSAQRDGRMTQGSAEPATLPRTGGASLKVGWLGVLGALFVALGWAGRRRSRVQR</sequence>
<dbReference type="InterPro" id="IPR036907">
    <property type="entry name" value="5'-Nucleotdase_C_sf"/>
</dbReference>
<dbReference type="GO" id="GO:0009166">
    <property type="term" value="P:nucleotide catabolic process"/>
    <property type="evidence" value="ECO:0007669"/>
    <property type="project" value="InterPro"/>
</dbReference>
<protein>
    <recommendedName>
        <fullName evidence="5">5'-Nucleotidase C-terminal domain-containing protein</fullName>
    </recommendedName>
</protein>
<dbReference type="SUPFAM" id="SSF55816">
    <property type="entry name" value="5'-nucleotidase (syn. UDP-sugar hydrolase), C-terminal domain"/>
    <property type="match status" value="1"/>
</dbReference>
<evidence type="ECO:0000256" key="2">
    <source>
        <dbReference type="SAM" id="Phobius"/>
    </source>
</evidence>
<keyword evidence="4" id="KW-1185">Reference proteome</keyword>
<evidence type="ECO:0008006" key="5">
    <source>
        <dbReference type="Google" id="ProtNLM"/>
    </source>
</evidence>
<evidence type="ECO:0000313" key="3">
    <source>
        <dbReference type="EMBL" id="KPV50531.1"/>
    </source>
</evidence>
<proteinExistence type="predicted"/>
<feature type="region of interest" description="Disordered" evidence="1">
    <location>
        <begin position="68"/>
        <end position="87"/>
    </location>
</feature>
<name>A0A0P9FCN2_9CHLR</name>
<dbReference type="GO" id="GO:0016787">
    <property type="term" value="F:hydrolase activity"/>
    <property type="evidence" value="ECO:0007669"/>
    <property type="project" value="InterPro"/>
</dbReference>
<reference evidence="3 4" key="1">
    <citation type="submission" date="2015-09" db="EMBL/GenBank/DDBJ databases">
        <title>Draft genome sequence of Kouleothrix aurantiaca JCM 19913.</title>
        <authorList>
            <person name="Hemp J."/>
        </authorList>
    </citation>
    <scope>NUCLEOTIDE SEQUENCE [LARGE SCALE GENOMIC DNA]</scope>
    <source>
        <strain evidence="3 4">COM-B</strain>
    </source>
</reference>
<dbReference type="Proteomes" id="UP000050509">
    <property type="component" value="Unassembled WGS sequence"/>
</dbReference>
<evidence type="ECO:0000313" key="4">
    <source>
        <dbReference type="Proteomes" id="UP000050509"/>
    </source>
</evidence>
<comment type="caution">
    <text evidence="3">The sequence shown here is derived from an EMBL/GenBank/DDBJ whole genome shotgun (WGS) entry which is preliminary data.</text>
</comment>
<feature type="non-terminal residue" evidence="3">
    <location>
        <position position="1"/>
    </location>
</feature>
<evidence type="ECO:0000256" key="1">
    <source>
        <dbReference type="SAM" id="MobiDB-lite"/>
    </source>
</evidence>
<keyword evidence="2" id="KW-1133">Transmembrane helix</keyword>
<accession>A0A0P9FCN2</accession>
<dbReference type="EMBL" id="LJCR01001342">
    <property type="protein sequence ID" value="KPV50531.1"/>
    <property type="molecule type" value="Genomic_DNA"/>
</dbReference>
<keyword evidence="2" id="KW-0472">Membrane</keyword>
<keyword evidence="2" id="KW-0812">Transmembrane</keyword>